<dbReference type="AlphaFoldDB" id="A0AAE3DME9"/>
<organism evidence="1 2">
    <name type="scientific">Brotaphodocola catenula</name>
    <dbReference type="NCBI Taxonomy" id="2885361"/>
    <lineage>
        <taxon>Bacteria</taxon>
        <taxon>Bacillati</taxon>
        <taxon>Bacillota</taxon>
        <taxon>Clostridia</taxon>
        <taxon>Lachnospirales</taxon>
        <taxon>Lachnospiraceae</taxon>
        <taxon>Brotaphodocola</taxon>
    </lineage>
</organism>
<dbReference type="InterPro" id="IPR036412">
    <property type="entry name" value="HAD-like_sf"/>
</dbReference>
<keyword evidence="2" id="KW-1185">Reference proteome</keyword>
<keyword evidence="1" id="KW-0378">Hydrolase</keyword>
<dbReference type="Pfam" id="PF12710">
    <property type="entry name" value="HAD"/>
    <property type="match status" value="1"/>
</dbReference>
<name>A0AAE3DME9_9FIRM</name>
<gene>
    <name evidence="1" type="ORF">LKD32_13990</name>
</gene>
<evidence type="ECO:0000313" key="2">
    <source>
        <dbReference type="Proteomes" id="UP001198962"/>
    </source>
</evidence>
<dbReference type="Proteomes" id="UP001198962">
    <property type="component" value="Unassembled WGS sequence"/>
</dbReference>
<dbReference type="SUPFAM" id="SSF56784">
    <property type="entry name" value="HAD-like"/>
    <property type="match status" value="1"/>
</dbReference>
<dbReference type="InterPro" id="IPR023214">
    <property type="entry name" value="HAD_sf"/>
</dbReference>
<evidence type="ECO:0000313" key="1">
    <source>
        <dbReference type="EMBL" id="MCC2165961.1"/>
    </source>
</evidence>
<proteinExistence type="predicted"/>
<comment type="caution">
    <text evidence="1">The sequence shown here is derived from an EMBL/GenBank/DDBJ whole genome shotgun (WGS) entry which is preliminary data.</text>
</comment>
<sequence length="292" mass="33867">MMTYERKKKEKDPVLAICYDFDKTLSPDDMQAQGYIQSVGYDISQFWKESNELATQNDMDNNLAYMYKMVKEAEGNLIFNKKMLEEYGAKVKLFRGVDGWFERIREYGKEHHVIVEHYIISSGLKEMIEGTKIAKDGAFEKIYASSFFYNERGVAVWPAQVINYTNKTQFLFRIEKGVLDINDPGVNDYFPPEEMRVPFRNMVYIGDSDTDIPCMKLVNSSGGHSIGVYDPDTQEKTKVKKMIQNNRIKYYAPADYTEGSELDRLVKAIVDKTATYEVLENQHFRDVAEARK</sequence>
<protein>
    <submittedName>
        <fullName evidence="1">Haloacid dehalogenase-like hydrolase</fullName>
    </submittedName>
</protein>
<dbReference type="RefSeq" id="WP_308452143.1">
    <property type="nucleotide sequence ID" value="NZ_JAJEPU010000070.1"/>
</dbReference>
<reference evidence="1" key="1">
    <citation type="submission" date="2021-10" db="EMBL/GenBank/DDBJ databases">
        <title>Anaerobic single-cell dispensing facilitates the cultivation of human gut bacteria.</title>
        <authorList>
            <person name="Afrizal A."/>
        </authorList>
    </citation>
    <scope>NUCLEOTIDE SEQUENCE</scope>
    <source>
        <strain evidence="1">CLA-AA-H274</strain>
    </source>
</reference>
<accession>A0AAE3DME9</accession>
<dbReference type="Gene3D" id="3.40.50.1000">
    <property type="entry name" value="HAD superfamily/HAD-like"/>
    <property type="match status" value="1"/>
</dbReference>
<dbReference type="GO" id="GO:0016787">
    <property type="term" value="F:hydrolase activity"/>
    <property type="evidence" value="ECO:0007669"/>
    <property type="project" value="UniProtKB-KW"/>
</dbReference>
<dbReference type="EMBL" id="JAJEPU010000070">
    <property type="protein sequence ID" value="MCC2165961.1"/>
    <property type="molecule type" value="Genomic_DNA"/>
</dbReference>
<dbReference type="CDD" id="cd01427">
    <property type="entry name" value="HAD_like"/>
    <property type="match status" value="1"/>
</dbReference>